<feature type="chain" id="PRO_5045135671" evidence="1">
    <location>
        <begin position="20"/>
        <end position="216"/>
    </location>
</feature>
<dbReference type="RefSeq" id="WP_314012137.1">
    <property type="nucleotide sequence ID" value="NZ_JAVTTP010000001.1"/>
</dbReference>
<protein>
    <submittedName>
        <fullName evidence="2">Uncharacterized protein</fullName>
    </submittedName>
</protein>
<proteinExistence type="predicted"/>
<keyword evidence="1" id="KW-0732">Signal</keyword>
<gene>
    <name evidence="2" type="ORF">RQM65_01230</name>
</gene>
<name>A0ABU3L0N9_9FLAO</name>
<dbReference type="EMBL" id="JAVTTP010000001">
    <property type="protein sequence ID" value="MDT7827285.1"/>
    <property type="molecule type" value="Genomic_DNA"/>
</dbReference>
<accession>A0ABU3L0N9</accession>
<reference evidence="2 3" key="1">
    <citation type="submission" date="2023-09" db="EMBL/GenBank/DDBJ databases">
        <title>Novel taxa isolated from Blanes Bay.</title>
        <authorList>
            <person name="Rey-Velasco X."/>
            <person name="Lucena T."/>
        </authorList>
    </citation>
    <scope>NUCLEOTIDE SEQUENCE [LARGE SCALE GENOMIC DNA]</scope>
    <source>
        <strain evidence="2 3">S334</strain>
    </source>
</reference>
<dbReference type="Gene3D" id="2.40.360.20">
    <property type="match status" value="1"/>
</dbReference>
<evidence type="ECO:0000313" key="2">
    <source>
        <dbReference type="EMBL" id="MDT7827285.1"/>
    </source>
</evidence>
<evidence type="ECO:0000313" key="3">
    <source>
        <dbReference type="Proteomes" id="UP001250656"/>
    </source>
</evidence>
<feature type="signal peptide" evidence="1">
    <location>
        <begin position="1"/>
        <end position="19"/>
    </location>
</feature>
<keyword evidence="3" id="KW-1185">Reference proteome</keyword>
<sequence>MKSTIGILTVLLSSFFSQAQEEMLIGQLADRLVVRENYDENGAFLNKQTFQAGGLIETDGYYEIQVETEFFDENGKSTDKYSTTYRCRPEASSVMVMAFPFSNRKSKETEINTSSKNFKDLYDMDNLKDVELEISFDSGLLDFFGSKSKINIFDRKLNPETKEIQINSKLTAKAYTWGIRIKELEYSVLEKISKKGLLSFQKFEENDGSYFTIIYK</sequence>
<dbReference type="Proteomes" id="UP001250656">
    <property type="component" value="Unassembled WGS sequence"/>
</dbReference>
<organism evidence="2 3">
    <name type="scientific">Pricia mediterranea</name>
    <dbReference type="NCBI Taxonomy" id="3076079"/>
    <lineage>
        <taxon>Bacteria</taxon>
        <taxon>Pseudomonadati</taxon>
        <taxon>Bacteroidota</taxon>
        <taxon>Flavobacteriia</taxon>
        <taxon>Flavobacteriales</taxon>
        <taxon>Flavobacteriaceae</taxon>
        <taxon>Pricia</taxon>
    </lineage>
</organism>
<evidence type="ECO:0000256" key="1">
    <source>
        <dbReference type="SAM" id="SignalP"/>
    </source>
</evidence>
<comment type="caution">
    <text evidence="2">The sequence shown here is derived from an EMBL/GenBank/DDBJ whole genome shotgun (WGS) entry which is preliminary data.</text>
</comment>